<evidence type="ECO:0000313" key="2">
    <source>
        <dbReference type="EMBL" id="KKN52922.1"/>
    </source>
</evidence>
<dbReference type="InterPro" id="IPR009350">
    <property type="entry name" value="Phage_tail_T"/>
</dbReference>
<proteinExistence type="predicted"/>
<protein>
    <recommendedName>
        <fullName evidence="1">Minor tail T domain-containing protein</fullName>
    </recommendedName>
</protein>
<gene>
    <name evidence="2" type="ORF">LCGC14_0607840</name>
</gene>
<dbReference type="Pfam" id="PF06223">
    <property type="entry name" value="Phage_tail_T"/>
    <property type="match status" value="1"/>
</dbReference>
<accession>A0A0F9RST1</accession>
<sequence length="94" mass="10695">MPVNVMLASMPASEYKSWRLFFTDRPFTQEREDWRIGILAAAIVNMLKSKKGKRAKPSDYIPKWRKPGMQKPAPALVIASKVNVLRTMFGSKAI</sequence>
<feature type="domain" description="Minor tail T" evidence="1">
    <location>
        <begin position="11"/>
        <end position="71"/>
    </location>
</feature>
<comment type="caution">
    <text evidence="2">The sequence shown here is derived from an EMBL/GenBank/DDBJ whole genome shotgun (WGS) entry which is preliminary data.</text>
</comment>
<dbReference type="EMBL" id="LAZR01000998">
    <property type="protein sequence ID" value="KKN52922.1"/>
    <property type="molecule type" value="Genomic_DNA"/>
</dbReference>
<organism evidence="2">
    <name type="scientific">marine sediment metagenome</name>
    <dbReference type="NCBI Taxonomy" id="412755"/>
    <lineage>
        <taxon>unclassified sequences</taxon>
        <taxon>metagenomes</taxon>
        <taxon>ecological metagenomes</taxon>
    </lineage>
</organism>
<evidence type="ECO:0000259" key="1">
    <source>
        <dbReference type="Pfam" id="PF06223"/>
    </source>
</evidence>
<reference evidence="2" key="1">
    <citation type="journal article" date="2015" name="Nature">
        <title>Complex archaea that bridge the gap between prokaryotes and eukaryotes.</title>
        <authorList>
            <person name="Spang A."/>
            <person name="Saw J.H."/>
            <person name="Jorgensen S.L."/>
            <person name="Zaremba-Niedzwiedzka K."/>
            <person name="Martijn J."/>
            <person name="Lind A.E."/>
            <person name="van Eijk R."/>
            <person name="Schleper C."/>
            <person name="Guy L."/>
            <person name="Ettema T.J."/>
        </authorList>
    </citation>
    <scope>NUCLEOTIDE SEQUENCE</scope>
</reference>
<dbReference type="AlphaFoldDB" id="A0A0F9RST1"/>
<name>A0A0F9RST1_9ZZZZ</name>